<dbReference type="SUPFAM" id="SSF53098">
    <property type="entry name" value="Ribonuclease H-like"/>
    <property type="match status" value="1"/>
</dbReference>
<feature type="domain" description="Exonuclease" evidence="4">
    <location>
        <begin position="36"/>
        <end position="209"/>
    </location>
</feature>
<dbReference type="Pfam" id="PF00929">
    <property type="entry name" value="RNase_T"/>
    <property type="match status" value="1"/>
</dbReference>
<dbReference type="NCBIfam" id="TIGR00573">
    <property type="entry name" value="dnaq"/>
    <property type="match status" value="1"/>
</dbReference>
<keyword evidence="3 5" id="KW-0269">Exonuclease</keyword>
<evidence type="ECO:0000259" key="4">
    <source>
        <dbReference type="SMART" id="SM00479"/>
    </source>
</evidence>
<protein>
    <submittedName>
        <fullName evidence="5">3'-5' exonuclease</fullName>
    </submittedName>
</protein>
<dbReference type="RefSeq" id="WP_303301088.1">
    <property type="nucleotide sequence ID" value="NZ_BAABDA010000051.1"/>
</dbReference>
<dbReference type="GO" id="GO:0004527">
    <property type="term" value="F:exonuclease activity"/>
    <property type="evidence" value="ECO:0007669"/>
    <property type="project" value="UniProtKB-KW"/>
</dbReference>
<dbReference type="SMART" id="SM00479">
    <property type="entry name" value="EXOIII"/>
    <property type="match status" value="1"/>
</dbReference>
<proteinExistence type="predicted"/>
<dbReference type="Gene3D" id="3.30.420.10">
    <property type="entry name" value="Ribonuclease H-like superfamily/Ribonuclease H"/>
    <property type="match status" value="1"/>
</dbReference>
<evidence type="ECO:0000256" key="3">
    <source>
        <dbReference type="ARBA" id="ARBA00022839"/>
    </source>
</evidence>
<name>A0ABT8WLW2_9FLAO</name>
<dbReference type="InterPro" id="IPR036397">
    <property type="entry name" value="RNaseH_sf"/>
</dbReference>
<evidence type="ECO:0000313" key="6">
    <source>
        <dbReference type="Proteomes" id="UP001176806"/>
    </source>
</evidence>
<evidence type="ECO:0000256" key="2">
    <source>
        <dbReference type="ARBA" id="ARBA00022801"/>
    </source>
</evidence>
<evidence type="ECO:0000313" key="5">
    <source>
        <dbReference type="EMBL" id="MDO5973946.1"/>
    </source>
</evidence>
<comment type="caution">
    <text evidence="5">The sequence shown here is derived from an EMBL/GenBank/DDBJ whole genome shotgun (WGS) entry which is preliminary data.</text>
</comment>
<dbReference type="InterPro" id="IPR006054">
    <property type="entry name" value="DnaQ"/>
</dbReference>
<reference evidence="5" key="1">
    <citation type="submission" date="2023-07" db="EMBL/GenBank/DDBJ databases">
        <title>Two novel species in the genus Flavivirga.</title>
        <authorList>
            <person name="Kwon K."/>
        </authorList>
    </citation>
    <scope>NUCLEOTIDE SEQUENCE</scope>
    <source>
        <strain evidence="5">KACC 14158</strain>
    </source>
</reference>
<dbReference type="Proteomes" id="UP001176806">
    <property type="component" value="Unassembled WGS sequence"/>
</dbReference>
<dbReference type="CDD" id="cd06127">
    <property type="entry name" value="DEDDh"/>
    <property type="match status" value="1"/>
</dbReference>
<gene>
    <name evidence="5" type="ORF">Q4Q40_07095</name>
</gene>
<dbReference type="EMBL" id="JAUOEL010000002">
    <property type="protein sequence ID" value="MDO5973946.1"/>
    <property type="molecule type" value="Genomic_DNA"/>
</dbReference>
<keyword evidence="1" id="KW-0540">Nuclease</keyword>
<dbReference type="PANTHER" id="PTHR30231:SF4">
    <property type="entry name" value="PROTEIN NEN2"/>
    <property type="match status" value="1"/>
</dbReference>
<evidence type="ECO:0000256" key="1">
    <source>
        <dbReference type="ARBA" id="ARBA00022722"/>
    </source>
</evidence>
<dbReference type="InterPro" id="IPR012337">
    <property type="entry name" value="RNaseH-like_sf"/>
</dbReference>
<accession>A0ABT8WLW2</accession>
<organism evidence="5 6">
    <name type="scientific">Flavivirga jejuensis</name>
    <dbReference type="NCBI Taxonomy" id="870487"/>
    <lineage>
        <taxon>Bacteria</taxon>
        <taxon>Pseudomonadati</taxon>
        <taxon>Bacteroidota</taxon>
        <taxon>Flavobacteriia</taxon>
        <taxon>Flavobacteriales</taxon>
        <taxon>Flavobacteriaceae</taxon>
        <taxon>Flavivirga</taxon>
    </lineage>
</organism>
<dbReference type="PANTHER" id="PTHR30231">
    <property type="entry name" value="DNA POLYMERASE III SUBUNIT EPSILON"/>
    <property type="match status" value="1"/>
</dbReference>
<keyword evidence="6" id="KW-1185">Reference proteome</keyword>
<keyword evidence="2" id="KW-0378">Hydrolase</keyword>
<dbReference type="InterPro" id="IPR013520">
    <property type="entry name" value="Ribonucl_H"/>
</dbReference>
<sequence length="224" mass="26234">MILKWFHKKKKEYPDFWVDYIDHFKTPNKNPIEATRFIAFDTETTGFDKKKDRILSIGAVSFIGKSIQVNHSLELYLEQEVFNPETVKIHGLMRKGSLEKVTELEAIKLFLAYIKNAILIAHHANFDKVMVNEMLLRHGLGKLKNKFIDTGHLFNKSKHIIYRESLKTHYTLDDLCKELNVPKVDRHTANGDALITAIIFLKILSRLDIQKKLQWKYLLNEEII</sequence>